<evidence type="ECO:0000313" key="3">
    <source>
        <dbReference type="EMBL" id="MDQ0514610.1"/>
    </source>
</evidence>
<keyword evidence="4" id="KW-1185">Reference proteome</keyword>
<organism evidence="3 4">
    <name type="scientific">Kaistia geumhonensis</name>
    <dbReference type="NCBI Taxonomy" id="410839"/>
    <lineage>
        <taxon>Bacteria</taxon>
        <taxon>Pseudomonadati</taxon>
        <taxon>Pseudomonadota</taxon>
        <taxon>Alphaproteobacteria</taxon>
        <taxon>Hyphomicrobiales</taxon>
        <taxon>Kaistiaceae</taxon>
        <taxon>Kaistia</taxon>
    </lineage>
</organism>
<dbReference type="InterPro" id="IPR001789">
    <property type="entry name" value="Sig_transdc_resp-reg_receiver"/>
</dbReference>
<proteinExistence type="predicted"/>
<protein>
    <submittedName>
        <fullName evidence="3">CheY-like chemotaxis protein</fullName>
    </submittedName>
</protein>
<feature type="modified residue" description="4-aspartylphosphate" evidence="1">
    <location>
        <position position="61"/>
    </location>
</feature>
<evidence type="ECO:0000313" key="4">
    <source>
        <dbReference type="Proteomes" id="UP001223743"/>
    </source>
</evidence>
<dbReference type="EMBL" id="JAUSWJ010000001">
    <property type="protein sequence ID" value="MDQ0514610.1"/>
    <property type="molecule type" value="Genomic_DNA"/>
</dbReference>
<reference evidence="3 4" key="1">
    <citation type="submission" date="2023-07" db="EMBL/GenBank/DDBJ databases">
        <title>Genomic Encyclopedia of Type Strains, Phase IV (KMG-IV): sequencing the most valuable type-strain genomes for metagenomic binning, comparative biology and taxonomic classification.</title>
        <authorList>
            <person name="Goeker M."/>
        </authorList>
    </citation>
    <scope>NUCLEOTIDE SEQUENCE [LARGE SCALE GENOMIC DNA]</scope>
    <source>
        <strain evidence="3 4">B1-1</strain>
    </source>
</reference>
<comment type="caution">
    <text evidence="3">The sequence shown here is derived from an EMBL/GenBank/DDBJ whole genome shotgun (WGS) entry which is preliminary data.</text>
</comment>
<dbReference type="PROSITE" id="PS50110">
    <property type="entry name" value="RESPONSE_REGULATORY"/>
    <property type="match status" value="1"/>
</dbReference>
<sequence>MREKSLSGLRILVAEDEFMIATDLARELTDAGATVLGPTASLDKTLHLIRCEASIDASILDINLQGDMVFPAADLLRERGVPFLFATGYDGSIIPRRFEGVRRFDKPAGDGVIALALRDAIAG</sequence>
<evidence type="ECO:0000259" key="2">
    <source>
        <dbReference type="PROSITE" id="PS50110"/>
    </source>
</evidence>
<keyword evidence="1" id="KW-0597">Phosphoprotein</keyword>
<feature type="domain" description="Response regulatory" evidence="2">
    <location>
        <begin position="10"/>
        <end position="121"/>
    </location>
</feature>
<evidence type="ECO:0000256" key="1">
    <source>
        <dbReference type="PROSITE-ProRule" id="PRU00169"/>
    </source>
</evidence>
<gene>
    <name evidence="3" type="ORF">QO015_000223</name>
</gene>
<accession>A0ABU0M0Z3</accession>
<name>A0ABU0M0Z3_9HYPH</name>
<dbReference type="SUPFAM" id="SSF52172">
    <property type="entry name" value="CheY-like"/>
    <property type="match status" value="1"/>
</dbReference>
<dbReference type="Gene3D" id="3.40.50.2300">
    <property type="match status" value="1"/>
</dbReference>
<dbReference type="Proteomes" id="UP001223743">
    <property type="component" value="Unassembled WGS sequence"/>
</dbReference>
<dbReference type="InterPro" id="IPR011006">
    <property type="entry name" value="CheY-like_superfamily"/>
</dbReference>
<dbReference type="RefSeq" id="WP_266282031.1">
    <property type="nucleotide sequence ID" value="NZ_JAPKNF010000001.1"/>
</dbReference>